<gene>
    <name evidence="1" type="ORF">XENORESO_000156</name>
</gene>
<name>A0ABV0X7H7_9TELE</name>
<protein>
    <submittedName>
        <fullName evidence="1">Uncharacterized protein</fullName>
    </submittedName>
</protein>
<organism evidence="1 2">
    <name type="scientific">Xenotaenia resolanae</name>
    <dbReference type="NCBI Taxonomy" id="208358"/>
    <lineage>
        <taxon>Eukaryota</taxon>
        <taxon>Metazoa</taxon>
        <taxon>Chordata</taxon>
        <taxon>Craniata</taxon>
        <taxon>Vertebrata</taxon>
        <taxon>Euteleostomi</taxon>
        <taxon>Actinopterygii</taxon>
        <taxon>Neopterygii</taxon>
        <taxon>Teleostei</taxon>
        <taxon>Neoteleostei</taxon>
        <taxon>Acanthomorphata</taxon>
        <taxon>Ovalentaria</taxon>
        <taxon>Atherinomorphae</taxon>
        <taxon>Cyprinodontiformes</taxon>
        <taxon>Goodeidae</taxon>
        <taxon>Xenotaenia</taxon>
    </lineage>
</organism>
<sequence length="103" mass="11847">MLSCSQWDASTHKYRKLISCGQGQDVKSALSLNPLLLLLFLCLTCYQSHITTHIKNKSIHHFLVQLKTNVVEKQDERERPQQAIRWKECAAFMCSVGAKKENE</sequence>
<dbReference type="EMBL" id="JAHRIM010091106">
    <property type="protein sequence ID" value="MEQ2277254.1"/>
    <property type="molecule type" value="Genomic_DNA"/>
</dbReference>
<proteinExistence type="predicted"/>
<accession>A0ABV0X7H7</accession>
<comment type="caution">
    <text evidence="1">The sequence shown here is derived from an EMBL/GenBank/DDBJ whole genome shotgun (WGS) entry which is preliminary data.</text>
</comment>
<evidence type="ECO:0000313" key="2">
    <source>
        <dbReference type="Proteomes" id="UP001444071"/>
    </source>
</evidence>
<dbReference type="Proteomes" id="UP001444071">
    <property type="component" value="Unassembled WGS sequence"/>
</dbReference>
<evidence type="ECO:0000313" key="1">
    <source>
        <dbReference type="EMBL" id="MEQ2277254.1"/>
    </source>
</evidence>
<keyword evidence="2" id="KW-1185">Reference proteome</keyword>
<reference evidence="1 2" key="1">
    <citation type="submission" date="2021-06" db="EMBL/GenBank/DDBJ databases">
        <authorList>
            <person name="Palmer J.M."/>
        </authorList>
    </citation>
    <scope>NUCLEOTIDE SEQUENCE [LARGE SCALE GENOMIC DNA]</scope>
    <source>
        <strain evidence="1 2">XR_2019</strain>
        <tissue evidence="1">Muscle</tissue>
    </source>
</reference>